<gene>
    <name evidence="1" type="ORF">D3W54_01295</name>
</gene>
<dbReference type="Gene3D" id="3.40.50.300">
    <property type="entry name" value="P-loop containing nucleotide triphosphate hydrolases"/>
    <property type="match status" value="1"/>
</dbReference>
<sequence>MEAVMNNRVVVVEKSRRTGLSWAASFIADLVAGMDPAAGGMDVFYMGYNLEMAREFIDYCAEHATMLQVVVGSVNESFFRDPGNPEKDIKVFRMDMGSGSKILALPSVPRALRGMQGLVIIDEAAFHDDLDELLKAALALLMWGGKVLIISTHDGDTNPFNTLVQDIRAGRNPYRLLRITFDDALCDGLYRKICQKSGEEWSAEKEAAWRQEIVQYYGDDAEEELFCIPSPSTGSAIPLALIEARTVDNIPVVRWSCKAEFALAPEAVRASETLRFCETDLLPLLDALDPKTPHVFGEDFARSGDLTVIWPMAVERSLLRRTPFIVELRNVPFEQQKQILWFIIDRLPRLRAGKMDATGNGQWLGEVTVQRYGGRIEAVKMSEGWYRDNMPAFRAAFEDARITVPADREIHDDIRALKMVRGVIRVPDQRATSKDGSKRHGDAAVAGALAYAASRADPEAYGYQPVRSPLSSGAGASSPDRWPVEDEIAAERMGIRMANFGLRGSVQL</sequence>
<organism evidence="1 2">
    <name type="scientific">Komagataeibacter medellinensis</name>
    <dbReference type="NCBI Taxonomy" id="1177712"/>
    <lineage>
        <taxon>Bacteria</taxon>
        <taxon>Pseudomonadati</taxon>
        <taxon>Pseudomonadota</taxon>
        <taxon>Alphaproteobacteria</taxon>
        <taxon>Acetobacterales</taxon>
        <taxon>Acetobacteraceae</taxon>
        <taxon>Komagataeibacter</taxon>
    </lineage>
</organism>
<comment type="caution">
    <text evidence="1">The sequence shown here is derived from an EMBL/GenBank/DDBJ whole genome shotgun (WGS) entry which is preliminary data.</text>
</comment>
<protein>
    <recommendedName>
        <fullName evidence="3">Mu-like prophage FluMu protein gp28</fullName>
    </recommendedName>
</protein>
<name>A0ABQ6VZS9_9PROT</name>
<dbReference type="InterPro" id="IPR012036">
    <property type="entry name" value="Phage_Mu_Gp28"/>
</dbReference>
<evidence type="ECO:0008006" key="3">
    <source>
        <dbReference type="Google" id="ProtNLM"/>
    </source>
</evidence>
<dbReference type="PIRSF" id="PIRSF007056">
    <property type="entry name" value="UCP007056"/>
    <property type="match status" value="1"/>
</dbReference>
<dbReference type="Proteomes" id="UP000427842">
    <property type="component" value="Unassembled WGS sequence"/>
</dbReference>
<dbReference type="Gene3D" id="3.30.420.240">
    <property type="match status" value="1"/>
</dbReference>
<reference evidence="1 2" key="1">
    <citation type="submission" date="2018-09" db="EMBL/GenBank/DDBJ databases">
        <title>Genome sequence and characterization of the bcs clusters for the production of nanocellulose from the low pH resistant strain Komagataeibacter medellinensis ID13488.</title>
        <authorList>
            <person name="Hernandez-Arriaga A.M."/>
            <person name="Del Cerro C."/>
            <person name="Urbina L."/>
            <person name="Eceiza A."/>
            <person name="Retegi A."/>
            <person name="Prieto M.A."/>
        </authorList>
    </citation>
    <scope>NUCLEOTIDE SEQUENCE [LARGE SCALE GENOMIC DNA]</scope>
    <source>
        <strain evidence="1 2">ID13488</strain>
    </source>
</reference>
<dbReference type="InterPro" id="IPR027417">
    <property type="entry name" value="P-loop_NTPase"/>
</dbReference>
<proteinExistence type="predicted"/>
<evidence type="ECO:0000313" key="2">
    <source>
        <dbReference type="Proteomes" id="UP000427842"/>
    </source>
</evidence>
<keyword evidence="2" id="KW-1185">Reference proteome</keyword>
<dbReference type="EMBL" id="QYAZ01000001">
    <property type="protein sequence ID" value="KAB8125125.1"/>
    <property type="molecule type" value="Genomic_DNA"/>
</dbReference>
<accession>A0ABQ6VZS9</accession>
<evidence type="ECO:0000313" key="1">
    <source>
        <dbReference type="EMBL" id="KAB8125125.1"/>
    </source>
</evidence>